<dbReference type="EMBL" id="JAMFLX010000032">
    <property type="protein sequence ID" value="MCL6271790.1"/>
    <property type="molecule type" value="Genomic_DNA"/>
</dbReference>
<reference evidence="1 2" key="1">
    <citation type="submission" date="2022-05" db="EMBL/GenBank/DDBJ databases">
        <authorList>
            <person name="Park J.-S."/>
        </authorList>
    </citation>
    <scope>NUCLEOTIDE SEQUENCE [LARGE SCALE GENOMIC DNA]</scope>
    <source>
        <strain evidence="1 2">2012CJ34-2</strain>
    </source>
</reference>
<evidence type="ECO:0000313" key="2">
    <source>
        <dbReference type="Proteomes" id="UP001203338"/>
    </source>
</evidence>
<accession>A0ABT0PK73</accession>
<keyword evidence="2" id="KW-1185">Reference proteome</keyword>
<organism evidence="1 2">
    <name type="scientific">Parendozoicomonas callyspongiae</name>
    <dbReference type="NCBI Taxonomy" id="2942213"/>
    <lineage>
        <taxon>Bacteria</taxon>
        <taxon>Pseudomonadati</taxon>
        <taxon>Pseudomonadota</taxon>
        <taxon>Gammaproteobacteria</taxon>
        <taxon>Oceanospirillales</taxon>
        <taxon>Endozoicomonadaceae</taxon>
        <taxon>Parendozoicomonas</taxon>
    </lineage>
</organism>
<name>A0ABT0PK73_9GAMM</name>
<sequence length="282" mass="30279">MAQPQIQNPLGQPKRSVPKEQTLNKQLPELQTPMAIQYSLDDIKLPPSVVPGGILQVKMQGSVTLTSNDTLPVTSVVNKKEVEAKVTQQANHSFGKLISDTQLVYDNQNKSLKLKALLISKSNTPNTPATAFGVEADSNSPIPKLVFQIILPELKGAINEFTYTSTQVKLVAELTLTPQQPLAQPKRRPQPVSDPINWDRVIGTGLIIAATAIVVGTIVEDFLTFGAGVADDPASFAAAGVSYARGVALWRSTTVVIPKAIAPVITRLRFSIVPAGAVQYAR</sequence>
<proteinExistence type="predicted"/>
<comment type="caution">
    <text evidence="1">The sequence shown here is derived from an EMBL/GenBank/DDBJ whole genome shotgun (WGS) entry which is preliminary data.</text>
</comment>
<evidence type="ECO:0000313" key="1">
    <source>
        <dbReference type="EMBL" id="MCL6271790.1"/>
    </source>
</evidence>
<dbReference type="RefSeq" id="WP_249701437.1">
    <property type="nucleotide sequence ID" value="NZ_JAMFLX010000032.1"/>
</dbReference>
<protein>
    <submittedName>
        <fullName evidence="1">Uncharacterized protein</fullName>
    </submittedName>
</protein>
<dbReference type="Proteomes" id="UP001203338">
    <property type="component" value="Unassembled WGS sequence"/>
</dbReference>
<gene>
    <name evidence="1" type="ORF">M3P05_17870</name>
</gene>